<dbReference type="Proteomes" id="UP000013827">
    <property type="component" value="Unassembled WGS sequence"/>
</dbReference>
<organism evidence="2 3">
    <name type="scientific">Emiliania huxleyi (strain CCMP1516)</name>
    <dbReference type="NCBI Taxonomy" id="280463"/>
    <lineage>
        <taxon>Eukaryota</taxon>
        <taxon>Haptista</taxon>
        <taxon>Haptophyta</taxon>
        <taxon>Prymnesiophyceae</taxon>
        <taxon>Isochrysidales</taxon>
        <taxon>Noelaerhabdaceae</taxon>
        <taxon>Emiliania</taxon>
    </lineage>
</organism>
<evidence type="ECO:0000256" key="1">
    <source>
        <dbReference type="SAM" id="MobiDB-lite"/>
    </source>
</evidence>
<name>A0A0D3JXJ1_EMIH1</name>
<reference evidence="2" key="2">
    <citation type="submission" date="2024-10" db="UniProtKB">
        <authorList>
            <consortium name="EnsemblProtists"/>
        </authorList>
    </citation>
    <scope>IDENTIFICATION</scope>
</reference>
<protein>
    <submittedName>
        <fullName evidence="2">Uncharacterized protein</fullName>
    </submittedName>
</protein>
<dbReference type="RefSeq" id="XP_005780655.1">
    <property type="nucleotide sequence ID" value="XM_005780598.1"/>
</dbReference>
<evidence type="ECO:0000313" key="3">
    <source>
        <dbReference type="Proteomes" id="UP000013827"/>
    </source>
</evidence>
<proteinExistence type="predicted"/>
<keyword evidence="3" id="KW-1185">Reference proteome</keyword>
<dbReference type="HOGENOM" id="CLU_712618_0_0_1"/>
<dbReference type="KEGG" id="ehx:EMIHUDRAFT_234999"/>
<dbReference type="PaxDb" id="2903-EOD28226"/>
<dbReference type="AlphaFoldDB" id="A0A0D3JXJ1"/>
<dbReference type="STRING" id="2903.R1EZ34"/>
<dbReference type="GeneID" id="17273771"/>
<feature type="region of interest" description="Disordered" evidence="1">
    <location>
        <begin position="231"/>
        <end position="259"/>
    </location>
</feature>
<evidence type="ECO:0000313" key="2">
    <source>
        <dbReference type="EnsemblProtists" id="EOD28226"/>
    </source>
</evidence>
<dbReference type="EnsemblProtists" id="EOD28226">
    <property type="protein sequence ID" value="EOD28226"/>
    <property type="gene ID" value="EMIHUDRAFT_234999"/>
</dbReference>
<sequence>MGPQVPCPVSGEGALLEHLEHLECRCAIINFFSKRKRGRLRPTHVVGLTFAASLARMSMLGVPPLGDTWHNGNSAGNKSMLTYRMGVGVPGHTGFTPAEECLSIPIKAGAMERAPLISRCAGQSMTEHPAEEKYSTHRTDFSLSPEEFAYATRPSGPWDLHAQRAIGKRPFHGESTFRDSFCDTARERMLPSNVTALGQLRPSTVAVDGGVNPFYETEQRAKSAQVLRGSAPRFGGRGVRRPAQHWTGSPTADPRLLPPEWSTSYRSAFGGKPEGPTGTHKGTCHPPGYTGFIPATAFSERATAQAKMEMPRDNGSWQLSGLHQYPREIPGYTGYRPTAMQNDAGVQRGDPQLTSTGRFFAQGTNGFQPGELGLSVGALASRKPQPSTHGIKAKILDELFSQEAAGGNVYYAKTRPYEGRSRAIIGFFVGVVGD</sequence>
<reference evidence="3" key="1">
    <citation type="journal article" date="2013" name="Nature">
        <title>Pan genome of the phytoplankton Emiliania underpins its global distribution.</title>
        <authorList>
            <person name="Read B.A."/>
            <person name="Kegel J."/>
            <person name="Klute M.J."/>
            <person name="Kuo A."/>
            <person name="Lefebvre S.C."/>
            <person name="Maumus F."/>
            <person name="Mayer C."/>
            <person name="Miller J."/>
            <person name="Monier A."/>
            <person name="Salamov A."/>
            <person name="Young J."/>
            <person name="Aguilar M."/>
            <person name="Claverie J.M."/>
            <person name="Frickenhaus S."/>
            <person name="Gonzalez K."/>
            <person name="Herman E.K."/>
            <person name="Lin Y.C."/>
            <person name="Napier J."/>
            <person name="Ogata H."/>
            <person name="Sarno A.F."/>
            <person name="Shmutz J."/>
            <person name="Schroeder D."/>
            <person name="de Vargas C."/>
            <person name="Verret F."/>
            <person name="von Dassow P."/>
            <person name="Valentin K."/>
            <person name="Van de Peer Y."/>
            <person name="Wheeler G."/>
            <person name="Dacks J.B."/>
            <person name="Delwiche C.F."/>
            <person name="Dyhrman S.T."/>
            <person name="Glockner G."/>
            <person name="John U."/>
            <person name="Richards T."/>
            <person name="Worden A.Z."/>
            <person name="Zhang X."/>
            <person name="Grigoriev I.V."/>
            <person name="Allen A.E."/>
            <person name="Bidle K."/>
            <person name="Borodovsky M."/>
            <person name="Bowler C."/>
            <person name="Brownlee C."/>
            <person name="Cock J.M."/>
            <person name="Elias M."/>
            <person name="Gladyshev V.N."/>
            <person name="Groth M."/>
            <person name="Guda C."/>
            <person name="Hadaegh A."/>
            <person name="Iglesias-Rodriguez M.D."/>
            <person name="Jenkins J."/>
            <person name="Jones B.M."/>
            <person name="Lawson T."/>
            <person name="Leese F."/>
            <person name="Lindquist E."/>
            <person name="Lobanov A."/>
            <person name="Lomsadze A."/>
            <person name="Malik S.B."/>
            <person name="Marsh M.E."/>
            <person name="Mackinder L."/>
            <person name="Mock T."/>
            <person name="Mueller-Roeber B."/>
            <person name="Pagarete A."/>
            <person name="Parker M."/>
            <person name="Probert I."/>
            <person name="Quesneville H."/>
            <person name="Raines C."/>
            <person name="Rensing S.A."/>
            <person name="Riano-Pachon D.M."/>
            <person name="Richier S."/>
            <person name="Rokitta S."/>
            <person name="Shiraiwa Y."/>
            <person name="Soanes D.M."/>
            <person name="van der Giezen M."/>
            <person name="Wahlund T.M."/>
            <person name="Williams B."/>
            <person name="Wilson W."/>
            <person name="Wolfe G."/>
            <person name="Wurch L.L."/>
        </authorList>
    </citation>
    <scope>NUCLEOTIDE SEQUENCE</scope>
</reference>
<dbReference type="OMA" id="YSTHRTD"/>
<accession>A0A0D3JXJ1</accession>